<keyword evidence="7 9" id="KW-0675">Receptor</keyword>
<dbReference type="PROSITE" id="PS50262">
    <property type="entry name" value="G_PROTEIN_RECEP_F1_2"/>
    <property type="match status" value="1"/>
</dbReference>
<dbReference type="AlphaFoldDB" id="A0ABD1KC25"/>
<dbReference type="PANTHER" id="PTHR24233">
    <property type="entry name" value="P2Y PURINOCEPTOR-RELATED G-PROTEIN COUPLED RECEPTOR"/>
    <property type="match status" value="1"/>
</dbReference>
<dbReference type="PRINTS" id="PR00237">
    <property type="entry name" value="GPCRRHODOPSN"/>
</dbReference>
<dbReference type="SUPFAM" id="SSF81321">
    <property type="entry name" value="Family A G protein-coupled receptor-like"/>
    <property type="match status" value="1"/>
</dbReference>
<name>A0ABD1KC25_9TELE</name>
<evidence type="ECO:0000256" key="3">
    <source>
        <dbReference type="ARBA" id="ARBA00022692"/>
    </source>
</evidence>
<feature type="transmembrane region" description="Helical" evidence="10">
    <location>
        <begin position="207"/>
        <end position="227"/>
    </location>
</feature>
<evidence type="ECO:0000256" key="6">
    <source>
        <dbReference type="ARBA" id="ARBA00023136"/>
    </source>
</evidence>
<feature type="transmembrane region" description="Helical" evidence="10">
    <location>
        <begin position="258"/>
        <end position="280"/>
    </location>
</feature>
<sequence>MNNSQPQVQTTAHGLNITTAHTEPHCNSSSAQVLAYPFFISGYALVFLVSLVLNGFTLKVYFCQGKRNITTVTVYLQNLAIADLILSLCLPLRIANYVVGTPAMRQIYCSFGASAFYLNMYASILFMEYIAANRYLKIVRPLETHPLQTPRAARIISVATWTFLGGTSLVYMVISFVSSPIDSTTLQPHTVGCESLHSQSVSQLYKAVHTTSAAIFFFVLVSLVFLYHGTRQRLKQAQRARKAQTGCQKLAKSKRNMLILVSVFCVCFVPYHLVRLPYAFLKQKLTCFAWAHAFYTLKEATVLLSVCNACLDPLIYFIFCKAFRAQLGLKTAPQDLPSEMTEVRRLSMRRETLKPLNG</sequence>
<feature type="domain" description="G-protein coupled receptors family 1 profile" evidence="11">
    <location>
        <begin position="53"/>
        <end position="316"/>
    </location>
</feature>
<dbReference type="Pfam" id="PF00001">
    <property type="entry name" value="7tm_1"/>
    <property type="match status" value="1"/>
</dbReference>
<dbReference type="Gene3D" id="1.20.1070.10">
    <property type="entry name" value="Rhodopsin 7-helix transmembrane proteins"/>
    <property type="match status" value="1"/>
</dbReference>
<keyword evidence="3 9" id="KW-0812">Transmembrane</keyword>
<comment type="caution">
    <text evidence="12">The sequence shown here is derived from an EMBL/GenBank/DDBJ whole genome shotgun (WGS) entry which is preliminary data.</text>
</comment>
<reference evidence="12 13" key="1">
    <citation type="submission" date="2024-09" db="EMBL/GenBank/DDBJ databases">
        <title>A chromosome-level genome assembly of Gray's grenadier anchovy, Coilia grayii.</title>
        <authorList>
            <person name="Fu Z."/>
        </authorList>
    </citation>
    <scope>NUCLEOTIDE SEQUENCE [LARGE SCALE GENOMIC DNA]</scope>
    <source>
        <strain evidence="12">G4</strain>
        <tissue evidence="12">Muscle</tissue>
    </source>
</reference>
<dbReference type="InterPro" id="IPR000276">
    <property type="entry name" value="GPCR_Rhodpsn"/>
</dbReference>
<evidence type="ECO:0000256" key="1">
    <source>
        <dbReference type="ARBA" id="ARBA00004651"/>
    </source>
</evidence>
<comment type="subcellular location">
    <subcellularLocation>
        <location evidence="1">Cell membrane</location>
        <topology evidence="1">Multi-pass membrane protein</topology>
    </subcellularLocation>
</comment>
<feature type="transmembrane region" description="Helical" evidence="10">
    <location>
        <begin position="38"/>
        <end position="62"/>
    </location>
</feature>
<comment type="similarity">
    <text evidence="9">Belongs to the G-protein coupled receptor 1 family.</text>
</comment>
<gene>
    <name evidence="12" type="ORF">ACEWY4_008810</name>
</gene>
<dbReference type="GO" id="GO:0004930">
    <property type="term" value="F:G protein-coupled receptor activity"/>
    <property type="evidence" value="ECO:0007669"/>
    <property type="project" value="UniProtKB-KW"/>
</dbReference>
<dbReference type="Proteomes" id="UP001591681">
    <property type="component" value="Unassembled WGS sequence"/>
</dbReference>
<dbReference type="CDD" id="cd14982">
    <property type="entry name" value="7tmA_purinoceptor-like"/>
    <property type="match status" value="1"/>
</dbReference>
<feature type="transmembrane region" description="Helical" evidence="10">
    <location>
        <begin position="114"/>
        <end position="131"/>
    </location>
</feature>
<dbReference type="InterPro" id="IPR017452">
    <property type="entry name" value="GPCR_Rhodpsn_7TM"/>
</dbReference>
<dbReference type="PROSITE" id="PS00237">
    <property type="entry name" value="G_PROTEIN_RECEP_F1_1"/>
    <property type="match status" value="1"/>
</dbReference>
<keyword evidence="2" id="KW-1003">Cell membrane</keyword>
<dbReference type="EMBL" id="JBHFQA010000007">
    <property type="protein sequence ID" value="KAL2096662.1"/>
    <property type="molecule type" value="Genomic_DNA"/>
</dbReference>
<keyword evidence="8 9" id="KW-0807">Transducer</keyword>
<proteinExistence type="inferred from homology"/>
<dbReference type="PANTHER" id="PTHR24233:SF11">
    <property type="entry name" value="P2Y PURINOCEPTOR 14-LIKE"/>
    <property type="match status" value="1"/>
</dbReference>
<protein>
    <recommendedName>
        <fullName evidence="11">G-protein coupled receptors family 1 profile domain-containing protein</fullName>
    </recommendedName>
</protein>
<evidence type="ECO:0000256" key="9">
    <source>
        <dbReference type="RuleBase" id="RU000688"/>
    </source>
</evidence>
<feature type="transmembrane region" description="Helical" evidence="10">
    <location>
        <begin position="152"/>
        <end position="174"/>
    </location>
</feature>
<keyword evidence="5 9" id="KW-0297">G-protein coupled receptor</keyword>
<keyword evidence="13" id="KW-1185">Reference proteome</keyword>
<keyword evidence="4 10" id="KW-1133">Transmembrane helix</keyword>
<evidence type="ECO:0000256" key="4">
    <source>
        <dbReference type="ARBA" id="ARBA00022989"/>
    </source>
</evidence>
<feature type="transmembrane region" description="Helical" evidence="10">
    <location>
        <begin position="300"/>
        <end position="320"/>
    </location>
</feature>
<evidence type="ECO:0000256" key="10">
    <source>
        <dbReference type="SAM" id="Phobius"/>
    </source>
</evidence>
<feature type="transmembrane region" description="Helical" evidence="10">
    <location>
        <begin position="74"/>
        <end position="94"/>
    </location>
</feature>
<accession>A0ABD1KC25</accession>
<evidence type="ECO:0000256" key="2">
    <source>
        <dbReference type="ARBA" id="ARBA00022475"/>
    </source>
</evidence>
<evidence type="ECO:0000256" key="5">
    <source>
        <dbReference type="ARBA" id="ARBA00023040"/>
    </source>
</evidence>
<organism evidence="12 13">
    <name type="scientific">Coilia grayii</name>
    <name type="common">Gray's grenadier anchovy</name>
    <dbReference type="NCBI Taxonomy" id="363190"/>
    <lineage>
        <taxon>Eukaryota</taxon>
        <taxon>Metazoa</taxon>
        <taxon>Chordata</taxon>
        <taxon>Craniata</taxon>
        <taxon>Vertebrata</taxon>
        <taxon>Euteleostomi</taxon>
        <taxon>Actinopterygii</taxon>
        <taxon>Neopterygii</taxon>
        <taxon>Teleostei</taxon>
        <taxon>Clupei</taxon>
        <taxon>Clupeiformes</taxon>
        <taxon>Clupeoidei</taxon>
        <taxon>Engraulidae</taxon>
        <taxon>Coilinae</taxon>
        <taxon>Coilia</taxon>
    </lineage>
</organism>
<dbReference type="GO" id="GO:0005886">
    <property type="term" value="C:plasma membrane"/>
    <property type="evidence" value="ECO:0007669"/>
    <property type="project" value="UniProtKB-SubCell"/>
</dbReference>
<evidence type="ECO:0000259" key="11">
    <source>
        <dbReference type="PROSITE" id="PS50262"/>
    </source>
</evidence>
<evidence type="ECO:0000256" key="7">
    <source>
        <dbReference type="ARBA" id="ARBA00023170"/>
    </source>
</evidence>
<evidence type="ECO:0000313" key="13">
    <source>
        <dbReference type="Proteomes" id="UP001591681"/>
    </source>
</evidence>
<keyword evidence="6 10" id="KW-0472">Membrane</keyword>
<evidence type="ECO:0000256" key="8">
    <source>
        <dbReference type="ARBA" id="ARBA00023224"/>
    </source>
</evidence>
<dbReference type="PRINTS" id="PR01157">
    <property type="entry name" value="P2YPURNOCPTR"/>
</dbReference>
<evidence type="ECO:0000313" key="12">
    <source>
        <dbReference type="EMBL" id="KAL2096662.1"/>
    </source>
</evidence>